<evidence type="ECO:0000313" key="8">
    <source>
        <dbReference type="Proteomes" id="UP001519342"/>
    </source>
</evidence>
<evidence type="ECO:0000256" key="1">
    <source>
        <dbReference type="ARBA" id="ARBA00022679"/>
    </source>
</evidence>
<feature type="domain" description="Thiamin pyrophosphokinase thiamin-binding" evidence="6">
    <location>
        <begin position="123"/>
        <end position="205"/>
    </location>
</feature>
<accession>A0ABS4GB05</accession>
<keyword evidence="4" id="KW-0067">ATP-binding</keyword>
<gene>
    <name evidence="7" type="ORF">J2Z76_000725</name>
</gene>
<evidence type="ECO:0000259" key="6">
    <source>
        <dbReference type="SMART" id="SM00983"/>
    </source>
</evidence>
<evidence type="ECO:0000313" key="7">
    <source>
        <dbReference type="EMBL" id="MBP1924868.1"/>
    </source>
</evidence>
<organism evidence="7 8">
    <name type="scientific">Sedimentibacter acidaminivorans</name>
    <dbReference type="NCBI Taxonomy" id="913099"/>
    <lineage>
        <taxon>Bacteria</taxon>
        <taxon>Bacillati</taxon>
        <taxon>Bacillota</taxon>
        <taxon>Tissierellia</taxon>
        <taxon>Sedimentibacter</taxon>
    </lineage>
</organism>
<dbReference type="PANTHER" id="PTHR41299:SF1">
    <property type="entry name" value="THIAMINE PYROPHOSPHOKINASE"/>
    <property type="match status" value="1"/>
</dbReference>
<evidence type="ECO:0000256" key="3">
    <source>
        <dbReference type="ARBA" id="ARBA00022777"/>
    </source>
</evidence>
<proteinExistence type="predicted"/>
<evidence type="ECO:0000256" key="5">
    <source>
        <dbReference type="NCBIfam" id="TIGR01378"/>
    </source>
</evidence>
<keyword evidence="8" id="KW-1185">Reference proteome</keyword>
<dbReference type="InterPro" id="IPR007371">
    <property type="entry name" value="TPK_catalytic"/>
</dbReference>
<keyword evidence="3" id="KW-0418">Kinase</keyword>
<evidence type="ECO:0000256" key="2">
    <source>
        <dbReference type="ARBA" id="ARBA00022741"/>
    </source>
</evidence>
<dbReference type="CDD" id="cd07995">
    <property type="entry name" value="TPK"/>
    <property type="match status" value="1"/>
</dbReference>
<dbReference type="RefSeq" id="WP_209510631.1">
    <property type="nucleotide sequence ID" value="NZ_JAGGKS010000002.1"/>
</dbReference>
<keyword evidence="1 7" id="KW-0808">Transferase</keyword>
<dbReference type="NCBIfam" id="TIGR01378">
    <property type="entry name" value="thi_PPkinase"/>
    <property type="match status" value="1"/>
</dbReference>
<dbReference type="InterPro" id="IPR007373">
    <property type="entry name" value="Thiamin_PyroPKinase_B1-bd"/>
</dbReference>
<sequence length="211" mass="23406">MSALIIGSGSNLDKDIFVLENLNIEYVICADGGLEKAEKLELIPNIIIGDLDSVNKLVLKKYLDMNIELIKYPSEKNYTDMELAIEHAIEKGFKNIILIGATGSRLDHTIANVMLIEKYYKKGIHIQVIDNNNLVQIVVNSIEIINKKDYFVSIVPITDSIEVVSLIGFKYPLNKVNVKRGSTLCVSNQIINEKGTIILGKGAGLVFISKD</sequence>
<dbReference type="SUPFAM" id="SSF63862">
    <property type="entry name" value="Thiamin pyrophosphokinase, substrate-binding domain"/>
    <property type="match status" value="1"/>
</dbReference>
<dbReference type="PANTHER" id="PTHR41299">
    <property type="entry name" value="THIAMINE PYROPHOSPHOKINASE"/>
    <property type="match status" value="1"/>
</dbReference>
<dbReference type="SMART" id="SM00983">
    <property type="entry name" value="TPK_B1_binding"/>
    <property type="match status" value="1"/>
</dbReference>
<dbReference type="Proteomes" id="UP001519342">
    <property type="component" value="Unassembled WGS sequence"/>
</dbReference>
<dbReference type="Pfam" id="PF04263">
    <property type="entry name" value="TPK_catalytic"/>
    <property type="match status" value="1"/>
</dbReference>
<protein>
    <recommendedName>
        <fullName evidence="5">Thiamine diphosphokinase</fullName>
        <ecNumber evidence="5">2.7.6.2</ecNumber>
    </recommendedName>
</protein>
<dbReference type="InterPro" id="IPR053149">
    <property type="entry name" value="TPK"/>
</dbReference>
<name>A0ABS4GB05_9FIRM</name>
<evidence type="ECO:0000256" key="4">
    <source>
        <dbReference type="ARBA" id="ARBA00022840"/>
    </source>
</evidence>
<dbReference type="Pfam" id="PF04265">
    <property type="entry name" value="TPK_B1_binding"/>
    <property type="match status" value="1"/>
</dbReference>
<dbReference type="EMBL" id="JAGGKS010000002">
    <property type="protein sequence ID" value="MBP1924868.1"/>
    <property type="molecule type" value="Genomic_DNA"/>
</dbReference>
<reference evidence="7 8" key="1">
    <citation type="submission" date="2021-03" db="EMBL/GenBank/DDBJ databases">
        <title>Genomic Encyclopedia of Type Strains, Phase IV (KMG-IV): sequencing the most valuable type-strain genomes for metagenomic binning, comparative biology and taxonomic classification.</title>
        <authorList>
            <person name="Goeker M."/>
        </authorList>
    </citation>
    <scope>NUCLEOTIDE SEQUENCE [LARGE SCALE GENOMIC DNA]</scope>
    <source>
        <strain evidence="7 8">DSM 24004</strain>
    </source>
</reference>
<dbReference type="Gene3D" id="3.40.50.10240">
    <property type="entry name" value="Thiamin pyrophosphokinase, catalytic domain"/>
    <property type="match status" value="1"/>
</dbReference>
<dbReference type="InterPro" id="IPR036759">
    <property type="entry name" value="TPK_catalytic_sf"/>
</dbReference>
<dbReference type="InterPro" id="IPR006282">
    <property type="entry name" value="Thi_PPkinase"/>
</dbReference>
<keyword evidence="2" id="KW-0547">Nucleotide-binding</keyword>
<dbReference type="EC" id="2.7.6.2" evidence="5"/>
<dbReference type="SUPFAM" id="SSF63999">
    <property type="entry name" value="Thiamin pyrophosphokinase, catalytic domain"/>
    <property type="match status" value="1"/>
</dbReference>
<dbReference type="GO" id="GO:0004788">
    <property type="term" value="F:thiamine diphosphokinase activity"/>
    <property type="evidence" value="ECO:0007669"/>
    <property type="project" value="UniProtKB-EC"/>
</dbReference>
<comment type="caution">
    <text evidence="7">The sequence shown here is derived from an EMBL/GenBank/DDBJ whole genome shotgun (WGS) entry which is preliminary data.</text>
</comment>
<dbReference type="InterPro" id="IPR036371">
    <property type="entry name" value="TPK_B1-bd_sf"/>
</dbReference>